<evidence type="ECO:0000313" key="3">
    <source>
        <dbReference type="Proteomes" id="UP000246464"/>
    </source>
</evidence>
<protein>
    <submittedName>
        <fullName evidence="2">Uncharacterized protein</fullName>
    </submittedName>
</protein>
<proteinExistence type="predicted"/>
<dbReference type="Proteomes" id="UP000246464">
    <property type="component" value="Chromosome 11"/>
</dbReference>
<gene>
    <name evidence="2" type="ORF">SMAX5B_014568</name>
</gene>
<dbReference type="AlphaFoldDB" id="A0A2U9C446"/>
<accession>A0A2U9C446</accession>
<dbReference type="EMBL" id="CP026253">
    <property type="protein sequence ID" value="AWP09822.1"/>
    <property type="molecule type" value="Genomic_DNA"/>
</dbReference>
<keyword evidence="3" id="KW-1185">Reference proteome</keyword>
<evidence type="ECO:0000256" key="1">
    <source>
        <dbReference type="SAM" id="MobiDB-lite"/>
    </source>
</evidence>
<feature type="compositionally biased region" description="Polar residues" evidence="1">
    <location>
        <begin position="72"/>
        <end position="89"/>
    </location>
</feature>
<feature type="compositionally biased region" description="Basic and acidic residues" evidence="1">
    <location>
        <begin position="48"/>
        <end position="66"/>
    </location>
</feature>
<name>A0A2U9C446_SCOMX</name>
<sequence length="98" mass="10638">MDISDMFGAVLAASTSALPVEEGGEVAGYTEKQKQHNDREEAEEEESDHDRAMGASEEKMEERVVDDVLLSPASSPSDARGQLSRSTLCQDAERRPIG</sequence>
<organism evidence="2 3">
    <name type="scientific">Scophthalmus maximus</name>
    <name type="common">Turbot</name>
    <name type="synonym">Psetta maxima</name>
    <dbReference type="NCBI Taxonomy" id="52904"/>
    <lineage>
        <taxon>Eukaryota</taxon>
        <taxon>Metazoa</taxon>
        <taxon>Chordata</taxon>
        <taxon>Craniata</taxon>
        <taxon>Vertebrata</taxon>
        <taxon>Euteleostomi</taxon>
        <taxon>Actinopterygii</taxon>
        <taxon>Neopterygii</taxon>
        <taxon>Teleostei</taxon>
        <taxon>Neoteleostei</taxon>
        <taxon>Acanthomorphata</taxon>
        <taxon>Carangaria</taxon>
        <taxon>Pleuronectiformes</taxon>
        <taxon>Pleuronectoidei</taxon>
        <taxon>Scophthalmidae</taxon>
        <taxon>Scophthalmus</taxon>
    </lineage>
</organism>
<feature type="region of interest" description="Disordered" evidence="1">
    <location>
        <begin position="14"/>
        <end position="98"/>
    </location>
</feature>
<reference evidence="2 3" key="1">
    <citation type="submission" date="2017-12" db="EMBL/GenBank/DDBJ databases">
        <title>Integrating genomic resources of turbot (Scophthalmus maximus) in depth evaluation of genetic and physical mapping variation across individuals.</title>
        <authorList>
            <person name="Martinez P."/>
        </authorList>
    </citation>
    <scope>NUCLEOTIDE SEQUENCE [LARGE SCALE GENOMIC DNA]</scope>
</reference>
<evidence type="ECO:0000313" key="2">
    <source>
        <dbReference type="EMBL" id="AWP09822.1"/>
    </source>
</evidence>